<dbReference type="EMBL" id="LAZR01055996">
    <property type="protein sequence ID" value="KKK75145.1"/>
    <property type="molecule type" value="Genomic_DNA"/>
</dbReference>
<proteinExistence type="predicted"/>
<reference evidence="1" key="1">
    <citation type="journal article" date="2015" name="Nature">
        <title>Complex archaea that bridge the gap between prokaryotes and eukaryotes.</title>
        <authorList>
            <person name="Spang A."/>
            <person name="Saw J.H."/>
            <person name="Jorgensen S.L."/>
            <person name="Zaremba-Niedzwiedzka K."/>
            <person name="Martijn J."/>
            <person name="Lind A.E."/>
            <person name="van Eijk R."/>
            <person name="Schleper C."/>
            <person name="Guy L."/>
            <person name="Ettema T.J."/>
        </authorList>
    </citation>
    <scope>NUCLEOTIDE SEQUENCE</scope>
</reference>
<organism evidence="1">
    <name type="scientific">marine sediment metagenome</name>
    <dbReference type="NCBI Taxonomy" id="412755"/>
    <lineage>
        <taxon>unclassified sequences</taxon>
        <taxon>metagenomes</taxon>
        <taxon>ecological metagenomes</taxon>
    </lineage>
</organism>
<sequence length="143" mass="15987">MSVSKHLYSGKIKLEDLVADDIAVMATRLDKADKHQAGRMNYLAEVLKNSGISGPDAAAFVRKRLLKADVISLDAVSPGKQRIVGEDVYVSFTPGLKWLWFITCQVVMFREIWAKVTIMQNGKVAFEFTVDEPEDVKKQKVKG</sequence>
<name>A0A0F8YN28_9ZZZZ</name>
<accession>A0A0F8YN28</accession>
<dbReference type="AlphaFoldDB" id="A0A0F8YN28"/>
<evidence type="ECO:0000313" key="1">
    <source>
        <dbReference type="EMBL" id="KKK75145.1"/>
    </source>
</evidence>
<protein>
    <submittedName>
        <fullName evidence="1">Uncharacterized protein</fullName>
    </submittedName>
</protein>
<comment type="caution">
    <text evidence="1">The sequence shown here is derived from an EMBL/GenBank/DDBJ whole genome shotgun (WGS) entry which is preliminary data.</text>
</comment>
<gene>
    <name evidence="1" type="ORF">LCGC14_2876690</name>
</gene>